<dbReference type="Proteomes" id="UP000663823">
    <property type="component" value="Unassembled WGS sequence"/>
</dbReference>
<dbReference type="EMBL" id="CAJOAX010001035">
    <property type="protein sequence ID" value="CAF3678766.1"/>
    <property type="molecule type" value="Genomic_DNA"/>
</dbReference>
<dbReference type="Proteomes" id="UP000663882">
    <property type="component" value="Unassembled WGS sequence"/>
</dbReference>
<organism evidence="3 5">
    <name type="scientific">Rotaria sordida</name>
    <dbReference type="NCBI Taxonomy" id="392033"/>
    <lineage>
        <taxon>Eukaryota</taxon>
        <taxon>Metazoa</taxon>
        <taxon>Spiralia</taxon>
        <taxon>Gnathifera</taxon>
        <taxon>Rotifera</taxon>
        <taxon>Eurotatoria</taxon>
        <taxon>Bdelloidea</taxon>
        <taxon>Philodinida</taxon>
        <taxon>Philodinidae</taxon>
        <taxon>Rotaria</taxon>
    </lineage>
</organism>
<reference evidence="3" key="1">
    <citation type="submission" date="2021-02" db="EMBL/GenBank/DDBJ databases">
        <authorList>
            <person name="Nowell W R."/>
        </authorList>
    </citation>
    <scope>NUCLEOTIDE SEQUENCE</scope>
</reference>
<protein>
    <submittedName>
        <fullName evidence="3">Uncharacterized protein</fullName>
    </submittedName>
</protein>
<dbReference type="InterPro" id="IPR036505">
    <property type="entry name" value="Amidase/PGRP_sf"/>
</dbReference>
<dbReference type="Proteomes" id="UP000663889">
    <property type="component" value="Unassembled WGS sequence"/>
</dbReference>
<dbReference type="AlphaFoldDB" id="A0A818T9L2"/>
<gene>
    <name evidence="4" type="ORF">FNK824_LOCUS8513</name>
    <name evidence="3" type="ORF">OTI717_LOCUS11073</name>
    <name evidence="1" type="ORF">RFH988_LOCUS15691</name>
    <name evidence="2" type="ORF">SEV965_LOCUS17361</name>
</gene>
<dbReference type="GO" id="GO:0008745">
    <property type="term" value="F:N-acetylmuramoyl-L-alanine amidase activity"/>
    <property type="evidence" value="ECO:0007669"/>
    <property type="project" value="InterPro"/>
</dbReference>
<dbReference type="Proteomes" id="UP000663874">
    <property type="component" value="Unassembled WGS sequence"/>
</dbReference>
<comment type="caution">
    <text evidence="3">The sequence shown here is derived from an EMBL/GenBank/DDBJ whole genome shotgun (WGS) entry which is preliminary data.</text>
</comment>
<evidence type="ECO:0000313" key="4">
    <source>
        <dbReference type="EMBL" id="CAF3691120.1"/>
    </source>
</evidence>
<evidence type="ECO:0000313" key="1">
    <source>
        <dbReference type="EMBL" id="CAF1030606.1"/>
    </source>
</evidence>
<dbReference type="SUPFAM" id="SSF55846">
    <property type="entry name" value="N-acetylmuramoyl-L-alanine amidase-like"/>
    <property type="match status" value="1"/>
</dbReference>
<dbReference type="EMBL" id="CAJNOU010000993">
    <property type="protein sequence ID" value="CAF1129961.1"/>
    <property type="molecule type" value="Genomic_DNA"/>
</dbReference>
<dbReference type="Gene3D" id="3.40.80.10">
    <property type="entry name" value="Peptidoglycan recognition protein-like"/>
    <property type="match status" value="1"/>
</dbReference>
<name>A0A818T9L2_9BILA</name>
<dbReference type="OrthoDB" id="10001926at2759"/>
<accession>A0A818T9L2</accession>
<evidence type="ECO:0000313" key="5">
    <source>
        <dbReference type="Proteomes" id="UP000663823"/>
    </source>
</evidence>
<evidence type="ECO:0000313" key="2">
    <source>
        <dbReference type="EMBL" id="CAF1129961.1"/>
    </source>
</evidence>
<dbReference type="GO" id="GO:0009253">
    <property type="term" value="P:peptidoglycan catabolic process"/>
    <property type="evidence" value="ECO:0007669"/>
    <property type="project" value="InterPro"/>
</dbReference>
<proteinExistence type="predicted"/>
<dbReference type="EMBL" id="CAJNOO010000773">
    <property type="protein sequence ID" value="CAF1030606.1"/>
    <property type="molecule type" value="Genomic_DNA"/>
</dbReference>
<evidence type="ECO:0000313" key="3">
    <source>
        <dbReference type="EMBL" id="CAF3678766.1"/>
    </source>
</evidence>
<dbReference type="EMBL" id="CAJOBE010000843">
    <property type="protein sequence ID" value="CAF3691120.1"/>
    <property type="molecule type" value="Genomic_DNA"/>
</dbReference>
<sequence>MLSWWLKYTSKDHCALQYSCLCQYLIKQNSTAIDIQSLSTKSDEKEILILSFIVFKVIAIKRNYLDDPTASISIEIELEECEGPNDNQNEAEKHVNSFMNQQDCITQIKAIQDYQMNIQYWSGIGLNFFLCNENDDQKQIYEGRGWKNIGAYCLGYNFNSLDKNRFLV</sequence>